<proteinExistence type="predicted"/>
<sequence>MERCLMGITCNTICLRHQYDNYKQGIAGPSYRIPGQNQLNWMVSTTWPDYTLKDLDQNPNLH</sequence>
<dbReference type="AlphaFoldDB" id="A0A6N2MEJ3"/>
<reference evidence="1" key="1">
    <citation type="submission" date="2019-03" db="EMBL/GenBank/DDBJ databases">
        <authorList>
            <person name="Mank J."/>
            <person name="Almeida P."/>
        </authorList>
    </citation>
    <scope>NUCLEOTIDE SEQUENCE</scope>
    <source>
        <strain evidence="1">78183</strain>
    </source>
</reference>
<gene>
    <name evidence="1" type="ORF">SVIM_LOCUS311461</name>
</gene>
<accession>A0A6N2MEJ3</accession>
<organism evidence="1">
    <name type="scientific">Salix viminalis</name>
    <name type="common">Common osier</name>
    <name type="synonym">Basket willow</name>
    <dbReference type="NCBI Taxonomy" id="40686"/>
    <lineage>
        <taxon>Eukaryota</taxon>
        <taxon>Viridiplantae</taxon>
        <taxon>Streptophyta</taxon>
        <taxon>Embryophyta</taxon>
        <taxon>Tracheophyta</taxon>
        <taxon>Spermatophyta</taxon>
        <taxon>Magnoliopsida</taxon>
        <taxon>eudicotyledons</taxon>
        <taxon>Gunneridae</taxon>
        <taxon>Pentapetalae</taxon>
        <taxon>rosids</taxon>
        <taxon>fabids</taxon>
        <taxon>Malpighiales</taxon>
        <taxon>Salicaceae</taxon>
        <taxon>Saliceae</taxon>
        <taxon>Salix</taxon>
    </lineage>
</organism>
<protein>
    <submittedName>
        <fullName evidence="1">Uncharacterized protein</fullName>
    </submittedName>
</protein>
<name>A0A6N2MEJ3_SALVM</name>
<evidence type="ECO:0000313" key="1">
    <source>
        <dbReference type="EMBL" id="VFU48007.1"/>
    </source>
</evidence>
<dbReference type="EMBL" id="CAADRP010001685">
    <property type="protein sequence ID" value="VFU48007.1"/>
    <property type="molecule type" value="Genomic_DNA"/>
</dbReference>